<name>A0A1G7W976_9FIRM</name>
<evidence type="ECO:0000256" key="5">
    <source>
        <dbReference type="ARBA" id="ARBA00022777"/>
    </source>
</evidence>
<evidence type="ECO:0000313" key="10">
    <source>
        <dbReference type="Proteomes" id="UP000198656"/>
    </source>
</evidence>
<gene>
    <name evidence="9" type="ORF">SAMN05443529_10570</name>
</gene>
<sequence length="412" mass="46973">MRLISMELGQEKISILKTFLLDSQNFICFSTDFEGNVLFFNVGYKLILGYGENNIKQYFINPVFESLVIDSRDRCVFNGVITLSKNLLNFSYLAQIYKLSDELFFLCEYDGLELEVLFKEMSSNTQMINNLNRELIKKEIVLKNNILHMQELQDKLIERTQELEAKNQELEKISNEKSKILGIVAHDLRAPVGGIFSLSEYISTTARKLIIQEPVKYADLDISLEFSELIQESSKYLLGLIKDILDVSTIETGRLTLNVESVNYRPFFNKVVAINKELAKNKNIAVLMRLEIDDNLAISIDKIKISQVINNFLQNAIKFSAQGGKIFLEIEDDGDYITTKVIDEGDGIPISQRDRLFKMFSKTSTTPTGGEKGNGLGLYISKNIIDAHNGFVGFEENVKKGSIFYFKLRKSF</sequence>
<proteinExistence type="predicted"/>
<protein>
    <recommendedName>
        <fullName evidence="2">histidine kinase</fullName>
        <ecNumber evidence="2">2.7.13.3</ecNumber>
    </recommendedName>
</protein>
<dbReference type="EC" id="2.7.13.3" evidence="2"/>
<dbReference type="Gene3D" id="1.10.287.130">
    <property type="match status" value="1"/>
</dbReference>
<dbReference type="InterPro" id="IPR003594">
    <property type="entry name" value="HATPase_dom"/>
</dbReference>
<feature type="coiled-coil region" evidence="7">
    <location>
        <begin position="149"/>
        <end position="176"/>
    </location>
</feature>
<comment type="catalytic activity">
    <reaction evidence="1">
        <text>ATP + protein L-histidine = ADP + protein N-phospho-L-histidine.</text>
        <dbReference type="EC" id="2.7.13.3"/>
    </reaction>
</comment>
<accession>A0A1G7W976</accession>
<evidence type="ECO:0000259" key="8">
    <source>
        <dbReference type="PROSITE" id="PS50109"/>
    </source>
</evidence>
<dbReference type="CDD" id="cd00075">
    <property type="entry name" value="HATPase"/>
    <property type="match status" value="1"/>
</dbReference>
<dbReference type="InterPro" id="IPR036097">
    <property type="entry name" value="HisK_dim/P_sf"/>
</dbReference>
<feature type="domain" description="Histidine kinase" evidence="8">
    <location>
        <begin position="183"/>
        <end position="412"/>
    </location>
</feature>
<dbReference type="PANTHER" id="PTHR43711:SF31">
    <property type="entry name" value="HISTIDINE KINASE"/>
    <property type="match status" value="1"/>
</dbReference>
<dbReference type="Pfam" id="PF02518">
    <property type="entry name" value="HATPase_c"/>
    <property type="match status" value="1"/>
</dbReference>
<dbReference type="SUPFAM" id="SSF47384">
    <property type="entry name" value="Homodimeric domain of signal transducing histidine kinase"/>
    <property type="match status" value="1"/>
</dbReference>
<keyword evidence="6" id="KW-0902">Two-component regulatory system</keyword>
<evidence type="ECO:0000313" key="9">
    <source>
        <dbReference type="EMBL" id="SDG68482.1"/>
    </source>
</evidence>
<dbReference type="CDD" id="cd00082">
    <property type="entry name" value="HisKA"/>
    <property type="match status" value="1"/>
</dbReference>
<evidence type="ECO:0000256" key="1">
    <source>
        <dbReference type="ARBA" id="ARBA00000085"/>
    </source>
</evidence>
<dbReference type="InterPro" id="IPR003661">
    <property type="entry name" value="HisK_dim/P_dom"/>
</dbReference>
<dbReference type="SUPFAM" id="SSF55874">
    <property type="entry name" value="ATPase domain of HSP90 chaperone/DNA topoisomerase II/histidine kinase"/>
    <property type="match status" value="1"/>
</dbReference>
<evidence type="ECO:0000256" key="6">
    <source>
        <dbReference type="ARBA" id="ARBA00023012"/>
    </source>
</evidence>
<dbReference type="InterPro" id="IPR004358">
    <property type="entry name" value="Sig_transdc_His_kin-like_C"/>
</dbReference>
<keyword evidence="10" id="KW-1185">Reference proteome</keyword>
<dbReference type="PRINTS" id="PR00344">
    <property type="entry name" value="BCTRLSENSOR"/>
</dbReference>
<dbReference type="PROSITE" id="PS50109">
    <property type="entry name" value="HIS_KIN"/>
    <property type="match status" value="1"/>
</dbReference>
<dbReference type="Pfam" id="PF00512">
    <property type="entry name" value="HisKA"/>
    <property type="match status" value="1"/>
</dbReference>
<keyword evidence="5 9" id="KW-0418">Kinase</keyword>
<dbReference type="Gene3D" id="3.30.565.10">
    <property type="entry name" value="Histidine kinase-like ATPase, C-terminal domain"/>
    <property type="match status" value="1"/>
</dbReference>
<dbReference type="Proteomes" id="UP000198656">
    <property type="component" value="Unassembled WGS sequence"/>
</dbReference>
<dbReference type="InterPro" id="IPR005467">
    <property type="entry name" value="His_kinase_dom"/>
</dbReference>
<evidence type="ECO:0000256" key="4">
    <source>
        <dbReference type="ARBA" id="ARBA00022679"/>
    </source>
</evidence>
<dbReference type="AlphaFoldDB" id="A0A1G7W976"/>
<organism evidence="9 10">
    <name type="scientific">Desulfosporosinus hippei DSM 8344</name>
    <dbReference type="NCBI Taxonomy" id="1121419"/>
    <lineage>
        <taxon>Bacteria</taxon>
        <taxon>Bacillati</taxon>
        <taxon>Bacillota</taxon>
        <taxon>Clostridia</taxon>
        <taxon>Eubacteriales</taxon>
        <taxon>Desulfitobacteriaceae</taxon>
        <taxon>Desulfosporosinus</taxon>
    </lineage>
</organism>
<dbReference type="InterPro" id="IPR050736">
    <property type="entry name" value="Sensor_HK_Regulatory"/>
</dbReference>
<evidence type="ECO:0000256" key="7">
    <source>
        <dbReference type="SAM" id="Coils"/>
    </source>
</evidence>
<dbReference type="InterPro" id="IPR036890">
    <property type="entry name" value="HATPase_C_sf"/>
</dbReference>
<evidence type="ECO:0000256" key="3">
    <source>
        <dbReference type="ARBA" id="ARBA00022553"/>
    </source>
</evidence>
<evidence type="ECO:0000256" key="2">
    <source>
        <dbReference type="ARBA" id="ARBA00012438"/>
    </source>
</evidence>
<keyword evidence="7" id="KW-0175">Coiled coil</keyword>
<dbReference type="OrthoDB" id="9813394at2"/>
<keyword evidence="4" id="KW-0808">Transferase</keyword>
<dbReference type="GO" id="GO:0000155">
    <property type="term" value="F:phosphorelay sensor kinase activity"/>
    <property type="evidence" value="ECO:0007669"/>
    <property type="project" value="InterPro"/>
</dbReference>
<reference evidence="10" key="1">
    <citation type="submission" date="2016-10" db="EMBL/GenBank/DDBJ databases">
        <authorList>
            <person name="Varghese N."/>
            <person name="Submissions S."/>
        </authorList>
    </citation>
    <scope>NUCLEOTIDE SEQUENCE [LARGE SCALE GENOMIC DNA]</scope>
    <source>
        <strain evidence="10">DSM 8344</strain>
    </source>
</reference>
<dbReference type="PANTHER" id="PTHR43711">
    <property type="entry name" value="TWO-COMPONENT HISTIDINE KINASE"/>
    <property type="match status" value="1"/>
</dbReference>
<keyword evidence="3" id="KW-0597">Phosphoprotein</keyword>
<dbReference type="SMART" id="SM00387">
    <property type="entry name" value="HATPase_c"/>
    <property type="match status" value="1"/>
</dbReference>
<dbReference type="STRING" id="1121419.SAMN05443529_10570"/>
<dbReference type="SMART" id="SM00388">
    <property type="entry name" value="HisKA"/>
    <property type="match status" value="1"/>
</dbReference>
<dbReference type="EMBL" id="FNCP01000005">
    <property type="protein sequence ID" value="SDG68482.1"/>
    <property type="molecule type" value="Genomic_DNA"/>
</dbReference>